<dbReference type="SUPFAM" id="SSF51735">
    <property type="entry name" value="NAD(P)-binding Rossmann-fold domains"/>
    <property type="match status" value="1"/>
</dbReference>
<dbReference type="EMBL" id="NPDT01000001">
    <property type="protein sequence ID" value="PJZ67797.1"/>
    <property type="molecule type" value="Genomic_DNA"/>
</dbReference>
<dbReference type="PROSITE" id="PS00061">
    <property type="entry name" value="ADH_SHORT"/>
    <property type="match status" value="1"/>
</dbReference>
<proteinExistence type="inferred from homology"/>
<dbReference type="InterPro" id="IPR020904">
    <property type="entry name" value="Sc_DH/Rdtase_CS"/>
</dbReference>
<dbReference type="InterPro" id="IPR002347">
    <property type="entry name" value="SDR_fam"/>
</dbReference>
<reference evidence="4 5" key="1">
    <citation type="submission" date="2017-07" db="EMBL/GenBank/DDBJ databases">
        <title>Leptospira spp. isolated from tropical soils.</title>
        <authorList>
            <person name="Thibeaux R."/>
            <person name="Iraola G."/>
            <person name="Ferres I."/>
            <person name="Bierque E."/>
            <person name="Girault D."/>
            <person name="Soupe-Gilbert M.-E."/>
            <person name="Picardeau M."/>
            <person name="Goarant C."/>
        </authorList>
    </citation>
    <scope>NUCLEOTIDE SEQUENCE [LARGE SCALE GENOMIC DNA]</scope>
    <source>
        <strain evidence="4 5">FH2-C-A2</strain>
    </source>
</reference>
<evidence type="ECO:0000313" key="5">
    <source>
        <dbReference type="Proteomes" id="UP000231912"/>
    </source>
</evidence>
<dbReference type="PANTHER" id="PTHR24322">
    <property type="entry name" value="PKSB"/>
    <property type="match status" value="1"/>
</dbReference>
<gene>
    <name evidence="4" type="ORF">CH371_07340</name>
</gene>
<comment type="similarity">
    <text evidence="1 3">Belongs to the short-chain dehydrogenases/reductases (SDR) family.</text>
</comment>
<evidence type="ECO:0000256" key="3">
    <source>
        <dbReference type="RuleBase" id="RU000363"/>
    </source>
</evidence>
<dbReference type="Gene3D" id="3.40.50.720">
    <property type="entry name" value="NAD(P)-binding Rossmann-like Domain"/>
    <property type="match status" value="1"/>
</dbReference>
<dbReference type="PANTHER" id="PTHR24322:SF736">
    <property type="entry name" value="RETINOL DEHYDROGENASE 10"/>
    <property type="match status" value="1"/>
</dbReference>
<dbReference type="Proteomes" id="UP000231912">
    <property type="component" value="Unassembled WGS sequence"/>
</dbReference>
<sequence>MKNVSGKRILITGAAMGMGRIYAKLSANENASAIVLWDRDPKGLQESAKELSDFEGKLLLHTLDLSDPKRILESLNLVRKEIGSIDILINNAGIVCGKYFWEHDPDSEIGSVISINALAPMLLTRYLLPDMMGDPSRDFRIVNIASAAGLISNPKMSVYCASKWALTGWSDSLRLELEKTGNDHIKVTTVNPAYISTGMFEGVKGMLFTPILSPEYVVSKVWKAMKKGSPRLIMPWTVYLSCFLKGLLPIRVFDWIAGNIFGVYETMEKFKGRTGQILKKVD</sequence>
<dbReference type="GO" id="GO:0016616">
    <property type="term" value="F:oxidoreductase activity, acting on the CH-OH group of donors, NAD or NADP as acceptor"/>
    <property type="evidence" value="ECO:0007669"/>
    <property type="project" value="TreeGrafter"/>
</dbReference>
<organism evidence="4 5">
    <name type="scientific">Leptospira wolffii</name>
    <dbReference type="NCBI Taxonomy" id="409998"/>
    <lineage>
        <taxon>Bacteria</taxon>
        <taxon>Pseudomonadati</taxon>
        <taxon>Spirochaetota</taxon>
        <taxon>Spirochaetia</taxon>
        <taxon>Leptospirales</taxon>
        <taxon>Leptospiraceae</taxon>
        <taxon>Leptospira</taxon>
    </lineage>
</organism>
<name>A0A2M9ZHI5_9LEPT</name>
<dbReference type="PRINTS" id="PR00080">
    <property type="entry name" value="SDRFAMILY"/>
</dbReference>
<dbReference type="RefSeq" id="WP_100758211.1">
    <property type="nucleotide sequence ID" value="NZ_NPDT01000001.1"/>
</dbReference>
<dbReference type="PRINTS" id="PR00081">
    <property type="entry name" value="GDHRDH"/>
</dbReference>
<dbReference type="AlphaFoldDB" id="A0A2M9ZHI5"/>
<dbReference type="InterPro" id="IPR036291">
    <property type="entry name" value="NAD(P)-bd_dom_sf"/>
</dbReference>
<evidence type="ECO:0000313" key="4">
    <source>
        <dbReference type="EMBL" id="PJZ67797.1"/>
    </source>
</evidence>
<accession>A0A2M9ZHI5</accession>
<dbReference type="Pfam" id="PF00106">
    <property type="entry name" value="adh_short"/>
    <property type="match status" value="1"/>
</dbReference>
<evidence type="ECO:0000256" key="1">
    <source>
        <dbReference type="ARBA" id="ARBA00006484"/>
    </source>
</evidence>
<protein>
    <submittedName>
        <fullName evidence="4">3-oxoacyl-ACP reductase</fullName>
    </submittedName>
</protein>
<comment type="caution">
    <text evidence="4">The sequence shown here is derived from an EMBL/GenBank/DDBJ whole genome shotgun (WGS) entry which is preliminary data.</text>
</comment>
<keyword evidence="2" id="KW-0560">Oxidoreductase</keyword>
<evidence type="ECO:0000256" key="2">
    <source>
        <dbReference type="ARBA" id="ARBA00023002"/>
    </source>
</evidence>